<feature type="non-terminal residue" evidence="4">
    <location>
        <position position="1"/>
    </location>
</feature>
<accession>A0A9Q0IU66</accession>
<keyword evidence="5" id="KW-1185">Reference proteome</keyword>
<dbReference type="Proteomes" id="UP001148018">
    <property type="component" value="Unassembled WGS sequence"/>
</dbReference>
<reference evidence="4" key="1">
    <citation type="submission" date="2022-07" db="EMBL/GenBank/DDBJ databases">
        <title>Chromosome-level genome of Muraenolepis orangiensis.</title>
        <authorList>
            <person name="Kim J."/>
        </authorList>
    </citation>
    <scope>NUCLEOTIDE SEQUENCE</scope>
    <source>
        <strain evidence="4">KU_S4_2022</strain>
        <tissue evidence="4">Muscle</tissue>
    </source>
</reference>
<dbReference type="SUPFAM" id="SSF56801">
    <property type="entry name" value="Acetyl-CoA synthetase-like"/>
    <property type="match status" value="1"/>
</dbReference>
<comment type="caution">
    <text evidence="4">The sequence shown here is derived from an EMBL/GenBank/DDBJ whole genome shotgun (WGS) entry which is preliminary data.</text>
</comment>
<dbReference type="Gene3D" id="3.40.50.12780">
    <property type="entry name" value="N-terminal domain of ligase-like"/>
    <property type="match status" value="1"/>
</dbReference>
<evidence type="ECO:0000256" key="1">
    <source>
        <dbReference type="ARBA" id="ARBA00022614"/>
    </source>
</evidence>
<gene>
    <name evidence="4" type="ORF">NHX12_022587</name>
</gene>
<dbReference type="EMBL" id="JANIIK010000038">
    <property type="protein sequence ID" value="KAJ3610495.1"/>
    <property type="molecule type" value="Genomic_DNA"/>
</dbReference>
<dbReference type="OrthoDB" id="1706066at2759"/>
<keyword evidence="1" id="KW-0433">Leucine-rich repeat</keyword>
<dbReference type="AlphaFoldDB" id="A0A9Q0IU66"/>
<name>A0A9Q0IU66_9TELE</name>
<feature type="domain" description="NACHT" evidence="3">
    <location>
        <begin position="75"/>
        <end position="145"/>
    </location>
</feature>
<dbReference type="Pfam" id="PF05729">
    <property type="entry name" value="NACHT"/>
    <property type="match status" value="1"/>
</dbReference>
<evidence type="ECO:0000259" key="3">
    <source>
        <dbReference type="Pfam" id="PF05729"/>
    </source>
</evidence>
<organism evidence="4 5">
    <name type="scientific">Muraenolepis orangiensis</name>
    <name type="common">Patagonian moray cod</name>
    <dbReference type="NCBI Taxonomy" id="630683"/>
    <lineage>
        <taxon>Eukaryota</taxon>
        <taxon>Metazoa</taxon>
        <taxon>Chordata</taxon>
        <taxon>Craniata</taxon>
        <taxon>Vertebrata</taxon>
        <taxon>Euteleostomi</taxon>
        <taxon>Actinopterygii</taxon>
        <taxon>Neopterygii</taxon>
        <taxon>Teleostei</taxon>
        <taxon>Neoteleostei</taxon>
        <taxon>Acanthomorphata</taxon>
        <taxon>Zeiogadaria</taxon>
        <taxon>Gadariae</taxon>
        <taxon>Gadiformes</taxon>
        <taxon>Muraenolepidoidei</taxon>
        <taxon>Muraenolepididae</taxon>
        <taxon>Muraenolepis</taxon>
    </lineage>
</organism>
<evidence type="ECO:0000256" key="2">
    <source>
        <dbReference type="ARBA" id="ARBA00022737"/>
    </source>
</evidence>
<evidence type="ECO:0000313" key="5">
    <source>
        <dbReference type="Proteomes" id="UP001148018"/>
    </source>
</evidence>
<dbReference type="InterPro" id="IPR007111">
    <property type="entry name" value="NACHT_NTPase"/>
</dbReference>
<sequence length="171" mass="19929">MARTIYGDHQRFLDTYFKPYPGHYFTGDGAYRSADGFYQITGRMDDVINISGHRLGRQYVRRRSLEGEVDQLNNKICTDVTKSTSVDVLLTNLIKGHLLPSARIWITTRPEAANQIPAECVDMVTEVRGFTDQQKEEYFRKRFREQEMASKIISHINKSRSLYIMCYMPLF</sequence>
<proteinExistence type="predicted"/>
<dbReference type="InterPro" id="IPR042099">
    <property type="entry name" value="ANL_N_sf"/>
</dbReference>
<protein>
    <recommendedName>
        <fullName evidence="3">NACHT domain-containing protein</fullName>
    </recommendedName>
</protein>
<dbReference type="InterPro" id="IPR051261">
    <property type="entry name" value="NLR"/>
</dbReference>
<evidence type="ECO:0000313" key="4">
    <source>
        <dbReference type="EMBL" id="KAJ3610495.1"/>
    </source>
</evidence>
<keyword evidence="2" id="KW-0677">Repeat</keyword>
<dbReference type="PANTHER" id="PTHR24106">
    <property type="entry name" value="NACHT, LRR AND CARD DOMAINS-CONTAINING"/>
    <property type="match status" value="1"/>
</dbReference>